<dbReference type="Proteomes" id="UP001324115">
    <property type="component" value="Unassembled WGS sequence"/>
</dbReference>
<dbReference type="AlphaFoldDB" id="A0AAN7ELK5"/>
<dbReference type="EMBL" id="JAXUIC010000008">
    <property type="protein sequence ID" value="KAK4575567.1"/>
    <property type="molecule type" value="Genomic_DNA"/>
</dbReference>
<reference evidence="2 3" key="1">
    <citation type="journal article" date="2023" name="G3 (Bethesda)">
        <title>A haplotype-resolved chromosome-scale genome for Quercus rubra L. provides insights into the genetics of adaptive traits for red oak species.</title>
        <authorList>
            <person name="Kapoor B."/>
            <person name="Jenkins J."/>
            <person name="Schmutz J."/>
            <person name="Zhebentyayeva T."/>
            <person name="Kuelheim C."/>
            <person name="Coggeshall M."/>
            <person name="Heim C."/>
            <person name="Lasky J.R."/>
            <person name="Leites L."/>
            <person name="Islam-Faridi N."/>
            <person name="Romero-Severson J."/>
            <person name="DeLeo V.L."/>
            <person name="Lucas S.M."/>
            <person name="Lazic D."/>
            <person name="Gailing O."/>
            <person name="Carlson J."/>
            <person name="Staton M."/>
        </authorList>
    </citation>
    <scope>NUCLEOTIDE SEQUENCE [LARGE SCALE GENOMIC DNA]</scope>
    <source>
        <strain evidence="2">Pseudo-F2</strain>
    </source>
</reference>
<sequence>MKQKIVMKVQMNCEKCRTKAMKIAAVAEGVTSVAIEGADKRQVVVIGEGVDSASLTRSLKKKLGYATIESVQKLEESSAGKIPEKKEDNPTPILWSSSYCQYPQVPLYYAVVSDPYPNNCVTM</sequence>
<dbReference type="PANTHER" id="PTHR46932:SF12">
    <property type="entry name" value="HEAVY METAL-ASSOCIATED ISOPRENYLATED PLANT PROTEIN 47"/>
    <property type="match status" value="1"/>
</dbReference>
<dbReference type="InterPro" id="IPR042885">
    <property type="entry name" value="HIPP47/16"/>
</dbReference>
<dbReference type="GO" id="GO:0046872">
    <property type="term" value="F:metal ion binding"/>
    <property type="evidence" value="ECO:0007669"/>
    <property type="project" value="InterPro"/>
</dbReference>
<feature type="domain" description="HMA" evidence="1">
    <location>
        <begin position="2"/>
        <end position="71"/>
    </location>
</feature>
<dbReference type="SUPFAM" id="SSF55008">
    <property type="entry name" value="HMA, heavy metal-associated domain"/>
    <property type="match status" value="1"/>
</dbReference>
<dbReference type="InterPro" id="IPR006121">
    <property type="entry name" value="HMA_dom"/>
</dbReference>
<dbReference type="PROSITE" id="PS50846">
    <property type="entry name" value="HMA_2"/>
    <property type="match status" value="1"/>
</dbReference>
<name>A0AAN7ELK5_QUERU</name>
<evidence type="ECO:0000259" key="1">
    <source>
        <dbReference type="PROSITE" id="PS50846"/>
    </source>
</evidence>
<dbReference type="InterPro" id="IPR036163">
    <property type="entry name" value="HMA_dom_sf"/>
</dbReference>
<evidence type="ECO:0000313" key="3">
    <source>
        <dbReference type="Proteomes" id="UP001324115"/>
    </source>
</evidence>
<proteinExistence type="predicted"/>
<dbReference type="Gene3D" id="3.30.70.100">
    <property type="match status" value="1"/>
</dbReference>
<comment type="caution">
    <text evidence="2">The sequence shown here is derived from an EMBL/GenBank/DDBJ whole genome shotgun (WGS) entry which is preliminary data.</text>
</comment>
<accession>A0AAN7ELK5</accession>
<dbReference type="PANTHER" id="PTHR46932">
    <property type="entry name" value="HEAVY METAL-ASSOCIATED ISOPRENYLATED PLANT PROTEIN 47"/>
    <property type="match status" value="1"/>
</dbReference>
<protein>
    <recommendedName>
        <fullName evidence="1">HMA domain-containing protein</fullName>
    </recommendedName>
</protein>
<organism evidence="2 3">
    <name type="scientific">Quercus rubra</name>
    <name type="common">Northern red oak</name>
    <name type="synonym">Quercus borealis</name>
    <dbReference type="NCBI Taxonomy" id="3512"/>
    <lineage>
        <taxon>Eukaryota</taxon>
        <taxon>Viridiplantae</taxon>
        <taxon>Streptophyta</taxon>
        <taxon>Embryophyta</taxon>
        <taxon>Tracheophyta</taxon>
        <taxon>Spermatophyta</taxon>
        <taxon>Magnoliopsida</taxon>
        <taxon>eudicotyledons</taxon>
        <taxon>Gunneridae</taxon>
        <taxon>Pentapetalae</taxon>
        <taxon>rosids</taxon>
        <taxon>fabids</taxon>
        <taxon>Fagales</taxon>
        <taxon>Fagaceae</taxon>
        <taxon>Quercus</taxon>
    </lineage>
</organism>
<gene>
    <name evidence="2" type="ORF">RGQ29_026501</name>
</gene>
<keyword evidence="3" id="KW-1185">Reference proteome</keyword>
<evidence type="ECO:0000313" key="2">
    <source>
        <dbReference type="EMBL" id="KAK4575567.1"/>
    </source>
</evidence>